<name>A0A078A0K2_STYLE</name>
<dbReference type="EMBL" id="CCKQ01004574">
    <property type="protein sequence ID" value="CDW75731.1"/>
    <property type="molecule type" value="Genomic_DNA"/>
</dbReference>
<organism evidence="2 3">
    <name type="scientific">Stylonychia lemnae</name>
    <name type="common">Ciliate</name>
    <dbReference type="NCBI Taxonomy" id="5949"/>
    <lineage>
        <taxon>Eukaryota</taxon>
        <taxon>Sar</taxon>
        <taxon>Alveolata</taxon>
        <taxon>Ciliophora</taxon>
        <taxon>Intramacronucleata</taxon>
        <taxon>Spirotrichea</taxon>
        <taxon>Stichotrichia</taxon>
        <taxon>Sporadotrichida</taxon>
        <taxon>Oxytrichidae</taxon>
        <taxon>Stylonychinae</taxon>
        <taxon>Stylonychia</taxon>
    </lineage>
</organism>
<dbReference type="InParanoid" id="A0A078A0K2"/>
<gene>
    <name evidence="2" type="primary">Contig3928.g4201</name>
    <name evidence="2" type="ORF">STYLEM_4724</name>
</gene>
<feature type="region of interest" description="Disordered" evidence="1">
    <location>
        <begin position="1"/>
        <end position="118"/>
    </location>
</feature>
<protein>
    <submittedName>
        <fullName evidence="2">Uncharacterized protein</fullName>
    </submittedName>
</protein>
<accession>A0A078A0K2</accession>
<feature type="compositionally biased region" description="Acidic residues" evidence="1">
    <location>
        <begin position="58"/>
        <end position="71"/>
    </location>
</feature>
<feature type="compositionally biased region" description="Polar residues" evidence="1">
    <location>
        <begin position="98"/>
        <end position="109"/>
    </location>
</feature>
<feature type="compositionally biased region" description="Acidic residues" evidence="1">
    <location>
        <begin position="1"/>
        <end position="14"/>
    </location>
</feature>
<sequence>MSQEDQEMEEYGEEELTHQPNALSEDEEELSHYQQQQIEQRRRVQQQQQQQQRTKYEPDEDCDQDDEEGEPGDQQYNMDVVHQTGQINEDDDEEEEQSAMSKATSNGHGANNKSKKLSKINNIIKVNQSPAPSPPKPIKRMQKNELDEIENSFRCVITNIPEFKWCLDSVKFPHGNKKYIDVLFQAMIGGITLKSHSYSGEIMTKCCLKSEFFGKNQFVLEINNPEDKARNYNLKQNNKLPLIEFCLPFNELKQIVDGMVDEKNTIHLRFPVGDSKLEIKIPETIGNTMDSSNNRIIQETTLMLDAYRADHNLKEVELNIDQVCAQVFGKIIHFKRALKEFSFAPDSTYVEIKFSDQYPNISMRLLGDNFQDRNHVIKFNSQIENLVYKKLSNCSSAYTLGALRLGFSRISNDNLICIVSMFNDGNLSLRHMDDDMQLMIESIIQPYDQQNLEDEDD</sequence>
<proteinExistence type="predicted"/>
<reference evidence="2 3" key="1">
    <citation type="submission" date="2014-06" db="EMBL/GenBank/DDBJ databases">
        <authorList>
            <person name="Swart Estienne"/>
        </authorList>
    </citation>
    <scope>NUCLEOTIDE SEQUENCE [LARGE SCALE GENOMIC DNA]</scope>
    <source>
        <strain evidence="2 3">130c</strain>
    </source>
</reference>
<dbReference type="Proteomes" id="UP000039865">
    <property type="component" value="Unassembled WGS sequence"/>
</dbReference>
<keyword evidence="3" id="KW-1185">Reference proteome</keyword>
<evidence type="ECO:0000313" key="3">
    <source>
        <dbReference type="Proteomes" id="UP000039865"/>
    </source>
</evidence>
<evidence type="ECO:0000256" key="1">
    <source>
        <dbReference type="SAM" id="MobiDB-lite"/>
    </source>
</evidence>
<evidence type="ECO:0000313" key="2">
    <source>
        <dbReference type="EMBL" id="CDW75731.1"/>
    </source>
</evidence>
<dbReference type="AlphaFoldDB" id="A0A078A0K2"/>
<dbReference type="OrthoDB" id="10623771at2759"/>
<feature type="compositionally biased region" description="Acidic residues" evidence="1">
    <location>
        <begin position="88"/>
        <end position="97"/>
    </location>
</feature>